<dbReference type="SUPFAM" id="SSF50965">
    <property type="entry name" value="Galactose oxidase, central domain"/>
    <property type="match status" value="1"/>
</dbReference>
<dbReference type="EMBL" id="ARXX01000024">
    <property type="protein sequence ID" value="MBF5056513.1"/>
    <property type="molecule type" value="Genomic_DNA"/>
</dbReference>
<name>A0ABS0AQY5_9GAMM</name>
<proteinExistence type="predicted"/>
<dbReference type="InterPro" id="IPR013517">
    <property type="entry name" value="FG-GAP"/>
</dbReference>
<dbReference type="Proteomes" id="UP000662703">
    <property type="component" value="Unassembled WGS sequence"/>
</dbReference>
<evidence type="ECO:0000256" key="1">
    <source>
        <dbReference type="ARBA" id="ARBA00022729"/>
    </source>
</evidence>
<evidence type="ECO:0000313" key="5">
    <source>
        <dbReference type="Proteomes" id="UP000662703"/>
    </source>
</evidence>
<evidence type="ECO:0000256" key="2">
    <source>
        <dbReference type="ARBA" id="ARBA00022737"/>
    </source>
</evidence>
<dbReference type="Gene3D" id="2.130.10.130">
    <property type="entry name" value="Integrin alpha, N-terminal"/>
    <property type="match status" value="3"/>
</dbReference>
<protein>
    <submittedName>
        <fullName evidence="4">Integrin alpha beta-propellor repeat-containing protein</fullName>
    </submittedName>
</protein>
<evidence type="ECO:0000313" key="4">
    <source>
        <dbReference type="EMBL" id="MBF5056513.1"/>
    </source>
</evidence>
<keyword evidence="2" id="KW-0677">Repeat</keyword>
<dbReference type="SMART" id="SM00191">
    <property type="entry name" value="Int_alpha"/>
    <property type="match status" value="6"/>
</dbReference>
<dbReference type="Pfam" id="PF14312">
    <property type="entry name" value="FG-GAP_2"/>
    <property type="match status" value="6"/>
</dbReference>
<dbReference type="InterPro" id="IPR013519">
    <property type="entry name" value="Int_alpha_beta-p"/>
</dbReference>
<reference evidence="4 5" key="1">
    <citation type="submission" date="2012-09" db="EMBL/GenBank/DDBJ databases">
        <title>Genome Sequence of alkane-degrading Bacterium Alcanivorax sp. 521-1.</title>
        <authorList>
            <person name="Lai Q."/>
            <person name="Shao Z."/>
        </authorList>
    </citation>
    <scope>NUCLEOTIDE SEQUENCE [LARGE SCALE GENOMIC DNA]</scope>
    <source>
        <strain evidence="4 5">521-1</strain>
    </source>
</reference>
<keyword evidence="5" id="KW-1185">Reference proteome</keyword>
<accession>A0ABS0AQY5</accession>
<keyword evidence="3" id="KW-0325">Glycoprotein</keyword>
<keyword evidence="4" id="KW-0401">Integrin</keyword>
<organism evidence="4 5">
    <name type="scientific">Alloalcanivorax profundimaris</name>
    <dbReference type="NCBI Taxonomy" id="2735259"/>
    <lineage>
        <taxon>Bacteria</taxon>
        <taxon>Pseudomonadati</taxon>
        <taxon>Pseudomonadota</taxon>
        <taxon>Gammaproteobacteria</taxon>
        <taxon>Oceanospirillales</taxon>
        <taxon>Alcanivoracaceae</taxon>
        <taxon>Alloalcanivorax</taxon>
    </lineage>
</organism>
<keyword evidence="1" id="KW-0732">Signal</keyword>
<comment type="caution">
    <text evidence="4">The sequence shown here is derived from an EMBL/GenBank/DDBJ whole genome shotgun (WGS) entry which is preliminary data.</text>
</comment>
<dbReference type="PANTHER" id="PTHR36220">
    <property type="entry name" value="UNNAMED PRODUCT"/>
    <property type="match status" value="1"/>
</dbReference>
<dbReference type="GO" id="GO:0007229">
    <property type="term" value="P:integrin-mediated signaling pathway"/>
    <property type="evidence" value="ECO:0007669"/>
    <property type="project" value="UniProtKB-KW"/>
</dbReference>
<evidence type="ECO:0000256" key="3">
    <source>
        <dbReference type="ARBA" id="ARBA00023180"/>
    </source>
</evidence>
<dbReference type="InterPro" id="IPR028994">
    <property type="entry name" value="Integrin_alpha_N"/>
</dbReference>
<sequence length="573" mass="58672">MNWVFDDGMPDHYTVEVNPDGNSGFTQVDLNGDGTIDNLDEIAGSQSSVVISLPLHLTDFNNGRYRIVAYDDLGAEMGASTSINLISVVVDRMIGYVKASNTDSDDRFGGSVALSADGNTLVVGARAEASKATGVDGDEADNSEAEAGAVYVFNRDPITGVWTQQAYLKASNAEAGDEFGARLALARDGNTLAVGAITESSNARGIDGDQNDNSEAGAGAVYVFTRTGTNWTQQAYIKASNTEAGDRFGQSVSLANEGNTLAVAGYDDSNATTIGGDESDNSEDGAGAVYIFTRTATGWAQQTYIKASNAEADDHFGYSTALARDGNTLAVGSTSESSSAKGIGGDESNNSAAKSGAVYIFARTGATWAQQAYIKASNAEAGDIFGSGVSLADDGNTLAVGAYQEGSQATGVGGDEDDNSADRAGAAYVFKRSGSTWMQEAYIKASNAESGDAFGTSIALAGDGNILAVGAYLEEGKATGIGGDEHDDSVGFSLGGTGSAYVFARNAGTTWKQQAYVKSSNTDVNDYFGVSVALAADGNTLAAGAFGESSRAAGVNGDQSDNSADDAGAVYLY</sequence>
<dbReference type="InterPro" id="IPR011043">
    <property type="entry name" value="Gal_Oxase/kelch_b-propeller"/>
</dbReference>
<dbReference type="PANTHER" id="PTHR36220:SF1">
    <property type="entry name" value="GAMMA TUBULIN COMPLEX COMPONENT C-TERMINAL DOMAIN-CONTAINING PROTEIN"/>
    <property type="match status" value="1"/>
</dbReference>
<gene>
    <name evidence="4" type="ORF">Y5W_01807</name>
</gene>